<evidence type="ECO:0000256" key="6">
    <source>
        <dbReference type="SAM" id="Coils"/>
    </source>
</evidence>
<dbReference type="AlphaFoldDB" id="A0A1S8YNX1"/>
<dbReference type="InterPro" id="IPR008622">
    <property type="entry name" value="FliT"/>
</dbReference>
<sequence>MTIAPHLLENYQKLLSFSQEMLRLANEGQWSELIQIEISYASTVEALARCTRDNPLSIKSLEQLRPVLRHLLDNEREIKQLLAKRKDELNRLINQSNRQQSLMSTYASNSGLVLVPRDI</sequence>
<keyword evidence="4" id="KW-0143">Chaperone</keyword>
<organism evidence="7 8">
    <name type="scientific">Izhakiella australiensis</name>
    <dbReference type="NCBI Taxonomy" id="1926881"/>
    <lineage>
        <taxon>Bacteria</taxon>
        <taxon>Pseudomonadati</taxon>
        <taxon>Pseudomonadota</taxon>
        <taxon>Gammaproteobacteria</taxon>
        <taxon>Enterobacterales</taxon>
        <taxon>Erwiniaceae</taxon>
        <taxon>Izhakiella</taxon>
    </lineage>
</organism>
<keyword evidence="7" id="KW-0969">Cilium</keyword>
<evidence type="ECO:0000256" key="5">
    <source>
        <dbReference type="ARBA" id="ARBA00093797"/>
    </source>
</evidence>
<feature type="coiled-coil region" evidence="6">
    <location>
        <begin position="71"/>
        <end position="99"/>
    </location>
</feature>
<keyword evidence="7" id="KW-0966">Cell projection</keyword>
<evidence type="ECO:0000256" key="4">
    <source>
        <dbReference type="ARBA" id="ARBA00023186"/>
    </source>
</evidence>
<comment type="caution">
    <text evidence="7">The sequence shown here is derived from an EMBL/GenBank/DDBJ whole genome shotgun (WGS) entry which is preliminary data.</text>
</comment>
<evidence type="ECO:0000256" key="3">
    <source>
        <dbReference type="ARBA" id="ARBA00022795"/>
    </source>
</evidence>
<evidence type="ECO:0000256" key="2">
    <source>
        <dbReference type="ARBA" id="ARBA00022490"/>
    </source>
</evidence>
<gene>
    <name evidence="7" type="ORF">BTJ39_09200</name>
</gene>
<keyword evidence="2" id="KW-0963">Cytoplasm</keyword>
<dbReference type="RefSeq" id="WP_078002381.1">
    <property type="nucleotide sequence ID" value="NZ_MRUL01000004.1"/>
</dbReference>
<evidence type="ECO:0000313" key="8">
    <source>
        <dbReference type="Proteomes" id="UP000190667"/>
    </source>
</evidence>
<protein>
    <recommendedName>
        <fullName evidence="5">Flagellar protein FliT</fullName>
    </recommendedName>
</protein>
<dbReference type="Proteomes" id="UP000190667">
    <property type="component" value="Unassembled WGS sequence"/>
</dbReference>
<accession>A0A1S8YNX1</accession>
<evidence type="ECO:0000256" key="1">
    <source>
        <dbReference type="ARBA" id="ARBA00004514"/>
    </source>
</evidence>
<dbReference type="GO" id="GO:0044781">
    <property type="term" value="P:bacterial-type flagellum organization"/>
    <property type="evidence" value="ECO:0007669"/>
    <property type="project" value="UniProtKB-KW"/>
</dbReference>
<proteinExistence type="predicted"/>
<dbReference type="Pfam" id="PF05400">
    <property type="entry name" value="FliT"/>
    <property type="match status" value="1"/>
</dbReference>
<comment type="subcellular location">
    <subcellularLocation>
        <location evidence="1">Cytoplasm</location>
        <location evidence="1">Cytosol</location>
    </subcellularLocation>
</comment>
<dbReference type="EMBL" id="MRUL01000004">
    <property type="protein sequence ID" value="OON40568.1"/>
    <property type="molecule type" value="Genomic_DNA"/>
</dbReference>
<evidence type="ECO:0000313" key="7">
    <source>
        <dbReference type="EMBL" id="OON40568.1"/>
    </source>
</evidence>
<reference evidence="7 8" key="1">
    <citation type="submission" date="2016-12" db="EMBL/GenBank/DDBJ databases">
        <title>Izhakiella australiana sp. nov. of genus Izhakiella isolated from Australian desert.</title>
        <authorList>
            <person name="Ji M."/>
        </authorList>
    </citation>
    <scope>NUCLEOTIDE SEQUENCE [LARGE SCALE GENOMIC DNA]</scope>
    <source>
        <strain evidence="7 8">D4N98</strain>
    </source>
</reference>
<keyword evidence="6" id="KW-0175">Coiled coil</keyword>
<name>A0A1S8YNX1_9GAMM</name>
<dbReference type="NCBIfam" id="NF007836">
    <property type="entry name" value="PRK10548.1"/>
    <property type="match status" value="1"/>
</dbReference>
<keyword evidence="8" id="KW-1185">Reference proteome</keyword>
<dbReference type="Gene3D" id="1.20.58.380">
    <property type="entry name" value="Flagellar protein flit"/>
    <property type="match status" value="1"/>
</dbReference>
<keyword evidence="7" id="KW-0282">Flagellum</keyword>
<keyword evidence="3" id="KW-1005">Bacterial flagellum biogenesis</keyword>
<dbReference type="OrthoDB" id="6494117at2"/>
<dbReference type="STRING" id="1926881.BTJ39_09200"/>